<protein>
    <submittedName>
        <fullName evidence="1">Uncharacterized protein</fullName>
    </submittedName>
</protein>
<sequence>MSSRMWRSAIHIGPKQFPNKCKHFIVSTDSSWHVPHLVFCFLWTLNTLKQKLGGCYDHIGTFRKQRHLLDSLDFLLQFFSECGASSIPV</sequence>
<organism evidence="1 2">
    <name type="scientific">Heterobasidion irregulare (strain TC 32-1)</name>
    <dbReference type="NCBI Taxonomy" id="747525"/>
    <lineage>
        <taxon>Eukaryota</taxon>
        <taxon>Fungi</taxon>
        <taxon>Dikarya</taxon>
        <taxon>Basidiomycota</taxon>
        <taxon>Agaricomycotina</taxon>
        <taxon>Agaricomycetes</taxon>
        <taxon>Russulales</taxon>
        <taxon>Bondarzewiaceae</taxon>
        <taxon>Heterobasidion</taxon>
        <taxon>Heterobasidion annosum species complex</taxon>
    </lineage>
</organism>
<accession>W4JPY1</accession>
<dbReference type="InParanoid" id="W4JPY1"/>
<feature type="non-terminal residue" evidence="1">
    <location>
        <position position="89"/>
    </location>
</feature>
<name>W4JPY1_HETIT</name>
<evidence type="ECO:0000313" key="1">
    <source>
        <dbReference type="EMBL" id="ETW75627.1"/>
    </source>
</evidence>
<gene>
    <name evidence="1" type="ORF">HETIRDRAFT_224151</name>
</gene>
<proteinExistence type="predicted"/>
<dbReference type="RefSeq" id="XP_009553023.1">
    <property type="nucleotide sequence ID" value="XM_009554728.2"/>
</dbReference>
<dbReference type="HOGENOM" id="CLU_2455012_0_0_1"/>
<dbReference type="AlphaFoldDB" id="W4JPY1"/>
<keyword evidence="2" id="KW-1185">Reference proteome</keyword>
<reference evidence="1 2" key="1">
    <citation type="journal article" date="2012" name="New Phytol.">
        <title>Insight into trade-off between wood decay and parasitism from the genome of a fungal forest pathogen.</title>
        <authorList>
            <person name="Olson A."/>
            <person name="Aerts A."/>
            <person name="Asiegbu F."/>
            <person name="Belbahri L."/>
            <person name="Bouzid O."/>
            <person name="Broberg A."/>
            <person name="Canback B."/>
            <person name="Coutinho P.M."/>
            <person name="Cullen D."/>
            <person name="Dalman K."/>
            <person name="Deflorio G."/>
            <person name="van Diepen L.T."/>
            <person name="Dunand C."/>
            <person name="Duplessis S."/>
            <person name="Durling M."/>
            <person name="Gonthier P."/>
            <person name="Grimwood J."/>
            <person name="Fossdal C.G."/>
            <person name="Hansson D."/>
            <person name="Henrissat B."/>
            <person name="Hietala A."/>
            <person name="Himmelstrand K."/>
            <person name="Hoffmeister D."/>
            <person name="Hogberg N."/>
            <person name="James T.Y."/>
            <person name="Karlsson M."/>
            <person name="Kohler A."/>
            <person name="Kues U."/>
            <person name="Lee Y.H."/>
            <person name="Lin Y.C."/>
            <person name="Lind M."/>
            <person name="Lindquist E."/>
            <person name="Lombard V."/>
            <person name="Lucas S."/>
            <person name="Lunden K."/>
            <person name="Morin E."/>
            <person name="Murat C."/>
            <person name="Park J."/>
            <person name="Raffaello T."/>
            <person name="Rouze P."/>
            <person name="Salamov A."/>
            <person name="Schmutz J."/>
            <person name="Solheim H."/>
            <person name="Stahlberg J."/>
            <person name="Velez H."/>
            <person name="de Vries R.P."/>
            <person name="Wiebenga A."/>
            <person name="Woodward S."/>
            <person name="Yakovlev I."/>
            <person name="Garbelotto M."/>
            <person name="Martin F."/>
            <person name="Grigoriev I.V."/>
            <person name="Stenlid J."/>
        </authorList>
    </citation>
    <scope>NUCLEOTIDE SEQUENCE [LARGE SCALE GENOMIC DNA]</scope>
    <source>
        <strain evidence="1 2">TC 32-1</strain>
    </source>
</reference>
<dbReference type="GeneID" id="20668681"/>
<evidence type="ECO:0000313" key="2">
    <source>
        <dbReference type="Proteomes" id="UP000030671"/>
    </source>
</evidence>
<dbReference type="KEGG" id="hir:HETIRDRAFT_224151"/>
<dbReference type="Proteomes" id="UP000030671">
    <property type="component" value="Unassembled WGS sequence"/>
</dbReference>
<dbReference type="EMBL" id="KI925466">
    <property type="protein sequence ID" value="ETW75627.1"/>
    <property type="molecule type" value="Genomic_DNA"/>
</dbReference>